<protein>
    <recommendedName>
        <fullName evidence="7">Large ribosomal subunit protein mL40</fullName>
    </recommendedName>
</protein>
<evidence type="ECO:0000256" key="1">
    <source>
        <dbReference type="ARBA" id="ARBA00004173"/>
    </source>
</evidence>
<dbReference type="RefSeq" id="XP_065651975.1">
    <property type="nucleotide sequence ID" value="XM_065795903.1"/>
</dbReference>
<proteinExistence type="inferred from homology"/>
<sequence>MSIKRVINTAVTKKTVNNVRLFMTTTKLNHSPNLKKKQAPQLDQKKLQRQKELEEAKLRKQIITPPIDPDSVPHPFWFNADRQRQSAILSEKEQEERDLILKDWSRLQMNNHMACLQSIKIKVKCRTNALQELKKESEFLYNQAILVDRQMFPLTLIGPVETPPLDGYEAPDFVTEKK</sequence>
<dbReference type="PANTHER" id="PTHR13359">
    <property type="entry name" value="39S RIBOSOMAL PROTEIN L40, MITOCHONDRIAL"/>
    <property type="match status" value="1"/>
</dbReference>
<evidence type="ECO:0000313" key="8">
    <source>
        <dbReference type="Proteomes" id="UP001652625"/>
    </source>
</evidence>
<evidence type="ECO:0000256" key="5">
    <source>
        <dbReference type="ARBA" id="ARBA00023128"/>
    </source>
</evidence>
<dbReference type="RefSeq" id="XP_065651974.1">
    <property type="nucleotide sequence ID" value="XM_065795902.1"/>
</dbReference>
<dbReference type="Proteomes" id="UP001652625">
    <property type="component" value="Chromosome 04"/>
</dbReference>
<dbReference type="Pfam" id="PF09812">
    <property type="entry name" value="MRP-L28"/>
    <property type="match status" value="1"/>
</dbReference>
<evidence type="ECO:0000256" key="6">
    <source>
        <dbReference type="ARBA" id="ARBA00023274"/>
    </source>
</evidence>
<keyword evidence="6" id="KW-0687">Ribonucleoprotein</keyword>
<organism evidence="8 10">
    <name type="scientific">Hydra vulgaris</name>
    <name type="common">Hydra</name>
    <name type="synonym">Hydra attenuata</name>
    <dbReference type="NCBI Taxonomy" id="6087"/>
    <lineage>
        <taxon>Eukaryota</taxon>
        <taxon>Metazoa</taxon>
        <taxon>Cnidaria</taxon>
        <taxon>Hydrozoa</taxon>
        <taxon>Hydroidolina</taxon>
        <taxon>Anthoathecata</taxon>
        <taxon>Aplanulata</taxon>
        <taxon>Hydridae</taxon>
        <taxon>Hydra</taxon>
    </lineage>
</organism>
<dbReference type="InterPro" id="IPR019192">
    <property type="entry name" value="Ribosomal_mL40"/>
</dbReference>
<evidence type="ECO:0000256" key="2">
    <source>
        <dbReference type="ARBA" id="ARBA00009360"/>
    </source>
</evidence>
<gene>
    <name evidence="9 10" type="primary">LOC101237646</name>
</gene>
<comment type="similarity">
    <text evidence="2">Belongs to the mitochondrion-specific ribosomal protein mL40 family.</text>
</comment>
<keyword evidence="8" id="KW-1185">Reference proteome</keyword>
<evidence type="ECO:0000313" key="9">
    <source>
        <dbReference type="RefSeq" id="XP_065651974.1"/>
    </source>
</evidence>
<evidence type="ECO:0000256" key="7">
    <source>
        <dbReference type="ARBA" id="ARBA00035192"/>
    </source>
</evidence>
<name>A0ABM4BS45_HYDVU</name>
<evidence type="ECO:0000256" key="3">
    <source>
        <dbReference type="ARBA" id="ARBA00022946"/>
    </source>
</evidence>
<keyword evidence="5" id="KW-0496">Mitochondrion</keyword>
<dbReference type="InterPro" id="IPR039145">
    <property type="entry name" value="Ribosomal_mL40_metazoa/plant"/>
</dbReference>
<dbReference type="PANTHER" id="PTHR13359:SF2">
    <property type="entry name" value="LARGE RIBOSOMAL SUBUNIT PROTEIN ML40"/>
    <property type="match status" value="1"/>
</dbReference>
<keyword evidence="4" id="KW-0689">Ribosomal protein</keyword>
<dbReference type="GeneID" id="101237646"/>
<evidence type="ECO:0000256" key="4">
    <source>
        <dbReference type="ARBA" id="ARBA00022980"/>
    </source>
</evidence>
<reference evidence="9 10" key="1">
    <citation type="submission" date="2025-05" db="UniProtKB">
        <authorList>
            <consortium name="RefSeq"/>
        </authorList>
    </citation>
    <scope>IDENTIFICATION</scope>
</reference>
<keyword evidence="3" id="KW-0809">Transit peptide</keyword>
<accession>A0ABM4BS45</accession>
<evidence type="ECO:0000313" key="10">
    <source>
        <dbReference type="RefSeq" id="XP_065651975.1"/>
    </source>
</evidence>
<comment type="subcellular location">
    <subcellularLocation>
        <location evidence="1">Mitochondrion</location>
    </subcellularLocation>
</comment>
<dbReference type="Gene3D" id="6.10.250.3440">
    <property type="match status" value="1"/>
</dbReference>